<keyword evidence="3" id="KW-1185">Reference proteome</keyword>
<dbReference type="Gene3D" id="3.90.226.10">
    <property type="entry name" value="2-enoyl-CoA Hydratase, Chain A, domain 1"/>
    <property type="match status" value="1"/>
</dbReference>
<dbReference type="EMBL" id="JAAAIM010001379">
    <property type="protein sequence ID" value="KAG0279075.1"/>
    <property type="molecule type" value="Genomic_DNA"/>
</dbReference>
<dbReference type="InterPro" id="IPR052766">
    <property type="entry name" value="S41A_metabolite_peptidase"/>
</dbReference>
<comment type="caution">
    <text evidence="2">The sequence shown here is derived from an EMBL/GenBank/DDBJ whole genome shotgun (WGS) entry which is preliminary data.</text>
</comment>
<reference evidence="2 3" key="1">
    <citation type="journal article" date="2020" name="Fungal Divers.">
        <title>Resolving the Mortierellaceae phylogeny through synthesis of multi-gene phylogenetics and phylogenomics.</title>
        <authorList>
            <person name="Vandepol N."/>
            <person name="Liber J."/>
            <person name="Desiro A."/>
            <person name="Na H."/>
            <person name="Kennedy M."/>
            <person name="Barry K."/>
            <person name="Grigoriev I.V."/>
            <person name="Miller A.N."/>
            <person name="O'Donnell K."/>
            <person name="Stajich J.E."/>
            <person name="Bonito G."/>
        </authorList>
    </citation>
    <scope>NUCLEOTIDE SEQUENCE [LARGE SCALE GENOMIC DNA]</scope>
    <source>
        <strain evidence="2 3">AD045</strain>
    </source>
</reference>
<name>A0ABQ7JL50_9FUNG</name>
<dbReference type="PANTHER" id="PTHR37049">
    <property type="entry name" value="PEPTIDASE S41 FAMILY PROTEIN"/>
    <property type="match status" value="1"/>
</dbReference>
<feature type="chain" id="PRO_5047166269" description="Tail specific protease domain-containing protein" evidence="1">
    <location>
        <begin position="23"/>
        <end position="640"/>
    </location>
</feature>
<evidence type="ECO:0000313" key="2">
    <source>
        <dbReference type="EMBL" id="KAG0279075.1"/>
    </source>
</evidence>
<dbReference type="PANTHER" id="PTHR37049:SF4">
    <property type="entry name" value="RHODANESE DOMAIN-CONTAINING PROTEIN"/>
    <property type="match status" value="1"/>
</dbReference>
<dbReference type="Proteomes" id="UP001194696">
    <property type="component" value="Unassembled WGS sequence"/>
</dbReference>
<evidence type="ECO:0000256" key="1">
    <source>
        <dbReference type="SAM" id="SignalP"/>
    </source>
</evidence>
<dbReference type="SUPFAM" id="SSF52096">
    <property type="entry name" value="ClpP/crotonase"/>
    <property type="match status" value="1"/>
</dbReference>
<proteinExistence type="predicted"/>
<sequence length="640" mass="71354">MTPFFKLTLSASAATLFALTQAAPAYPPPRQVDACSILGGLNATDVTYQYVVNCYNAIPFDSKQAGTTLSTMLTIFKDFYVFTDSALSPTATRPFSVDPVDIIGELEKIGRTMYTSDYKFHTDISNAVTSLRDAHTDYFIDCYRAYSFAQKLSLYAPVVDGKQANSAKRNYDDCTVNTINGLDALTYVKNYARDVTDRSHDPNARLNFLLTTQGFNEEKGVFVDKEGDFSWRVTVPEAAYVDYQIQCPHLTQPVDLREEWLVFPQNDITFEDIDSYVTNVCLPSAETTPPHVENSVQLLFKPYPQIIKRAEPEPEPETVTPGHQYPGAEQFLAGNATVFYHLKDRPDTGVVVCHTSEIGDEERDVVVKGLKALNDCNVTNIIVDLQSNIGGYAGFAAFLADIFFPSSLPLPADLPSDIRVTKAIQQISAQGYNPSTAGFYDAYLYVNLNNGTGTERYQNNDLFEHPVTITRNGRTNLWTEKTLYYFEPVPPNYNAAVSSFTWSDKVSNIRLLTDGLCGSACAISAYCFTRRHNVTPYFIGGIHGEDLSMFSFAGAAMIGLSAVQSWYKQSNMTSPMADLPYRSVVSYSWLEMYGEGRTLPLEYDAELYSPTYRLDYTPTNARSRKALWNEVAAASWNQGV</sequence>
<protein>
    <recommendedName>
        <fullName evidence="4">Tail specific protease domain-containing protein</fullName>
    </recommendedName>
</protein>
<evidence type="ECO:0008006" key="4">
    <source>
        <dbReference type="Google" id="ProtNLM"/>
    </source>
</evidence>
<keyword evidence="1" id="KW-0732">Signal</keyword>
<feature type="signal peptide" evidence="1">
    <location>
        <begin position="1"/>
        <end position="22"/>
    </location>
</feature>
<gene>
    <name evidence="2" type="ORF">BGZ96_002073</name>
</gene>
<dbReference type="InterPro" id="IPR029045">
    <property type="entry name" value="ClpP/crotonase-like_dom_sf"/>
</dbReference>
<evidence type="ECO:0000313" key="3">
    <source>
        <dbReference type="Proteomes" id="UP001194696"/>
    </source>
</evidence>
<accession>A0ABQ7JL50</accession>
<organism evidence="2 3">
    <name type="scientific">Linnemannia gamsii</name>
    <dbReference type="NCBI Taxonomy" id="64522"/>
    <lineage>
        <taxon>Eukaryota</taxon>
        <taxon>Fungi</taxon>
        <taxon>Fungi incertae sedis</taxon>
        <taxon>Mucoromycota</taxon>
        <taxon>Mortierellomycotina</taxon>
        <taxon>Mortierellomycetes</taxon>
        <taxon>Mortierellales</taxon>
        <taxon>Mortierellaceae</taxon>
        <taxon>Linnemannia</taxon>
    </lineage>
</organism>